<protein>
    <submittedName>
        <fullName evidence="1">Uncharacterized protein</fullName>
    </submittedName>
</protein>
<dbReference type="EMBL" id="AUWU02000007">
    <property type="protein sequence ID" value="KAH0571193.1"/>
    <property type="molecule type" value="Genomic_DNA"/>
</dbReference>
<dbReference type="Gene3D" id="2.130.10.10">
    <property type="entry name" value="YVTN repeat-like/Quinoprotein amine dehydrogenase"/>
    <property type="match status" value="1"/>
</dbReference>
<keyword evidence="3" id="KW-1185">Reference proteome</keyword>
<evidence type="ECO:0000313" key="2">
    <source>
        <dbReference type="EMBL" id="KAH0571193.1"/>
    </source>
</evidence>
<evidence type="ECO:0000313" key="3">
    <source>
        <dbReference type="Proteomes" id="UP000018208"/>
    </source>
</evidence>
<dbReference type="SUPFAM" id="SSF50978">
    <property type="entry name" value="WD40 repeat-like"/>
    <property type="match status" value="1"/>
</dbReference>
<sequence length="425" mass="49385">MMYDIDRTTSDVLIFNDKQIFRYDQQTTSIIKIINLDSEVTAIFQEKGRYYVGTASGKIADINEQEYIFQDIGLDPILSIFSHQNQTYAGSNSEVYSFEYSNKTKASVLTIQGSTLYHKSSNSLYIANNSELSYYLIKNGVFEKVKSITINSVIKQLSSNTQNLVVLTQNSILIYNYQTLVFQSQIKKAYNMQKLFSLVNDKQHYFVVNSIKDNSLNFFNNTSQEFVFQIKSPVELQYYSIFSNQETQNCQLFYIYGKEMVQFGKLTFEVRQNQKMQIKLEQNILNITIQPPKIRQHIIHQDTIVDQDETAFDIPALEQALRQQDIEQVNICIQSLDTDIYSKMTNSGIQLLLDFLVSNLSPAGVIWLKSFIRTIKLTTKQQEAFMFSYMYYRQQSINILKIAQLKDLWGGQIGELEPIEEIEEW</sequence>
<proteinExistence type="predicted"/>
<dbReference type="InterPro" id="IPR015943">
    <property type="entry name" value="WD40/YVTN_repeat-like_dom_sf"/>
</dbReference>
<accession>V6LRM3</accession>
<dbReference type="InterPro" id="IPR036322">
    <property type="entry name" value="WD40_repeat_dom_sf"/>
</dbReference>
<reference evidence="2" key="2">
    <citation type="submission" date="2020-12" db="EMBL/GenBank/DDBJ databases">
        <title>New Spironucleus salmonicida genome in near-complete chromosomes.</title>
        <authorList>
            <person name="Xu F."/>
            <person name="Kurt Z."/>
            <person name="Jimenez-Gonzalez A."/>
            <person name="Astvaldsson A."/>
            <person name="Andersson J.O."/>
            <person name="Svard S.G."/>
        </authorList>
    </citation>
    <scope>NUCLEOTIDE SEQUENCE</scope>
    <source>
        <strain evidence="2">ATCC 50377</strain>
    </source>
</reference>
<reference evidence="1 2" key="1">
    <citation type="journal article" date="2014" name="PLoS Genet.">
        <title>The Genome of Spironucleus salmonicida Highlights a Fish Pathogen Adapted to Fluctuating Environments.</title>
        <authorList>
            <person name="Xu F."/>
            <person name="Jerlstrom-Hultqvist J."/>
            <person name="Einarsson E."/>
            <person name="Astvaldsson A."/>
            <person name="Svard S.G."/>
            <person name="Andersson J.O."/>
        </authorList>
    </citation>
    <scope>NUCLEOTIDE SEQUENCE</scope>
    <source>
        <strain evidence="2">ATCC 50377</strain>
    </source>
</reference>
<dbReference type="Proteomes" id="UP000018208">
    <property type="component" value="Unassembled WGS sequence"/>
</dbReference>
<gene>
    <name evidence="1" type="ORF">SS50377_13068</name>
    <name evidence="2" type="ORF">SS50377_27493</name>
</gene>
<dbReference type="AlphaFoldDB" id="V6LRM3"/>
<dbReference type="EMBL" id="KI546057">
    <property type="protein sequence ID" value="EST46913.1"/>
    <property type="molecule type" value="Genomic_DNA"/>
</dbReference>
<name>V6LRM3_9EUKA</name>
<evidence type="ECO:0000313" key="1">
    <source>
        <dbReference type="EMBL" id="EST46913.1"/>
    </source>
</evidence>
<dbReference type="VEuPathDB" id="GiardiaDB:SS50377_27493"/>
<organism evidence="1">
    <name type="scientific">Spironucleus salmonicida</name>
    <dbReference type="NCBI Taxonomy" id="348837"/>
    <lineage>
        <taxon>Eukaryota</taxon>
        <taxon>Metamonada</taxon>
        <taxon>Diplomonadida</taxon>
        <taxon>Hexamitidae</taxon>
        <taxon>Hexamitinae</taxon>
        <taxon>Spironucleus</taxon>
    </lineage>
</organism>